<evidence type="ECO:0000313" key="2">
    <source>
        <dbReference type="Proteomes" id="UP000722485"/>
    </source>
</evidence>
<keyword evidence="2" id="KW-1185">Reference proteome</keyword>
<comment type="caution">
    <text evidence="1">The sequence shown here is derived from an EMBL/GenBank/DDBJ whole genome shotgun (WGS) entry which is preliminary data.</text>
</comment>
<organism evidence="1 2">
    <name type="scientific">Cylindrodendrum hubeiense</name>
    <dbReference type="NCBI Taxonomy" id="595255"/>
    <lineage>
        <taxon>Eukaryota</taxon>
        <taxon>Fungi</taxon>
        <taxon>Dikarya</taxon>
        <taxon>Ascomycota</taxon>
        <taxon>Pezizomycotina</taxon>
        <taxon>Sordariomycetes</taxon>
        <taxon>Hypocreomycetidae</taxon>
        <taxon>Hypocreales</taxon>
        <taxon>Nectriaceae</taxon>
        <taxon>Cylindrodendrum</taxon>
    </lineage>
</organism>
<accession>A0A9P5HIG8</accession>
<gene>
    <name evidence="1" type="ORF">G7Z17_g4736</name>
</gene>
<protein>
    <submittedName>
        <fullName evidence="1">Uncharacterized protein</fullName>
    </submittedName>
</protein>
<name>A0A9P5HIG8_9HYPO</name>
<reference evidence="1" key="1">
    <citation type="submission" date="2020-03" db="EMBL/GenBank/DDBJ databases">
        <title>Draft Genome Sequence of Cylindrodendrum hubeiense.</title>
        <authorList>
            <person name="Buettner E."/>
            <person name="Kellner H."/>
        </authorList>
    </citation>
    <scope>NUCLEOTIDE SEQUENCE</scope>
    <source>
        <strain evidence="1">IHI 201604</strain>
    </source>
</reference>
<dbReference type="AlphaFoldDB" id="A0A9P5HIG8"/>
<dbReference type="Proteomes" id="UP000722485">
    <property type="component" value="Unassembled WGS sequence"/>
</dbReference>
<sequence length="71" mass="8127">MAPPKPTLPTRINHHDAKSLIRRLPPKDIDDATQNGMYCALIFKGVLRQTTMYLAPGHRTQPWQRTRPPNP</sequence>
<dbReference type="EMBL" id="JAANBB010000071">
    <property type="protein sequence ID" value="KAF7551798.1"/>
    <property type="molecule type" value="Genomic_DNA"/>
</dbReference>
<proteinExistence type="predicted"/>
<evidence type="ECO:0000313" key="1">
    <source>
        <dbReference type="EMBL" id="KAF7551798.1"/>
    </source>
</evidence>